<evidence type="ECO:0000256" key="8">
    <source>
        <dbReference type="ARBA" id="ARBA00024647"/>
    </source>
</evidence>
<evidence type="ECO:0000256" key="9">
    <source>
        <dbReference type="HAMAP-Rule" id="MF_00096"/>
    </source>
</evidence>
<dbReference type="InterPro" id="IPR045076">
    <property type="entry name" value="MutS"/>
</dbReference>
<dbReference type="GO" id="GO:0140664">
    <property type="term" value="F:ATP-dependent DNA damage sensor activity"/>
    <property type="evidence" value="ECO:0007669"/>
    <property type="project" value="InterPro"/>
</dbReference>
<feature type="binding site" evidence="9">
    <location>
        <begin position="630"/>
        <end position="637"/>
    </location>
    <ligand>
        <name>ATP</name>
        <dbReference type="ChEBI" id="CHEBI:30616"/>
    </ligand>
</feature>
<dbReference type="FunFam" id="1.10.1420.10:FF:000002">
    <property type="entry name" value="DNA mismatch repair protein MutS"/>
    <property type="match status" value="1"/>
</dbReference>
<proteinExistence type="inferred from homology"/>
<dbReference type="CDD" id="cd03284">
    <property type="entry name" value="ABC_MutS1"/>
    <property type="match status" value="1"/>
</dbReference>
<dbReference type="SUPFAM" id="SSF53150">
    <property type="entry name" value="DNA repair protein MutS, domain II"/>
    <property type="match status" value="1"/>
</dbReference>
<dbReference type="PROSITE" id="PS00486">
    <property type="entry name" value="DNA_MISMATCH_REPAIR_2"/>
    <property type="match status" value="1"/>
</dbReference>
<dbReference type="GO" id="GO:0003684">
    <property type="term" value="F:damaged DNA binding"/>
    <property type="evidence" value="ECO:0007669"/>
    <property type="project" value="UniProtKB-UniRule"/>
</dbReference>
<dbReference type="InterPro" id="IPR016151">
    <property type="entry name" value="DNA_mismatch_repair_MutS_N"/>
</dbReference>
<dbReference type="GO" id="GO:0006298">
    <property type="term" value="P:mismatch repair"/>
    <property type="evidence" value="ECO:0007669"/>
    <property type="project" value="UniProtKB-UniRule"/>
</dbReference>
<dbReference type="SUPFAM" id="SSF52540">
    <property type="entry name" value="P-loop containing nucleoside triphosphate hydrolases"/>
    <property type="match status" value="1"/>
</dbReference>
<dbReference type="InterPro" id="IPR000432">
    <property type="entry name" value="DNA_mismatch_repair_MutS_C"/>
</dbReference>
<dbReference type="RefSeq" id="WP_311361446.1">
    <property type="nucleotide sequence ID" value="NZ_JAVRIE010000003.1"/>
</dbReference>
<evidence type="ECO:0000313" key="12">
    <source>
        <dbReference type="EMBL" id="MDT0582665.1"/>
    </source>
</evidence>
<name>A0AAW8R193_9ALTE</name>
<dbReference type="InterPro" id="IPR007860">
    <property type="entry name" value="DNA_mmatch_repair_MutS_con_dom"/>
</dbReference>
<sequence>MQTNKNKKSASSAPANTPMMTQYLKIKADHPDILLFYRMGDFYELFFDDAKKAANLLNISLTARGKSGGEPIPMAGVPYHAAENYLAKLVKMGESVAVCEQIGDPATSKGPVERAVQRIVTPGTVTDEALLEENKDSILLSVCKEKDTYGLAYIDVTSGRFQIIDAATDEAFQAEMQRIQPAEILYPEQCSFFHLIENFKGLRRRPQWEFDAETANVKLNSQFGTSTLDGFGINTQSVAIGAAGCVLQYVQDTQRTALPHIRKISENRAEEAVLMDAATQQNLELTRTLSGKVENTLFAVLNHTCTAMGSRLLQRWLHRPITNKHELVFRQNTIADIQAHDYSVLQDLLKQIGDIERILARMSLRSARPRDFSRLKEALNVFPELQQWLGHAVLAGSVSENGTPCFTTFSEQISHYPEAAELLNRAITDNPPVVLRDGGVIAEGYSEELDELRALSKGATDFLEQLELRERERTGIPTLKVNYNKVHGFFIEVSRANSDKIPAEYVRRQTLKNNERYIIPELKAHEDKVLTSQSKALALEKKLYDSLFDTLAPSLADMMQSAVAIATLDVLTNFAERADALNLSKPSLVEDNKISYSEGRHLVVEEVMTSPFIANPLFMNDSTRMLMITGPNMGGKSTYMRQTALIVLLAYIGCYVPAQDAEIGPIDRIFTRIGAADDLASGRSTFMVEMTETANILNNATKNSLVLMDEIGRGTSTYDGLSLAWACAQWLSERLQAFTLFATHYFELTALSEQIGTISNVHLSAVEHNDEIRFMHQVQQGAANKSYGLQVAKLAGVPKAVIKAAKHKLSELEQIDALTANVSNLEEASLQSTSQTLNSATSDPSSKQINADDIPQLPQLSMSFDEQEHWLEHKLLTIDIDDLSPREALALMYQWRKECISKD</sequence>
<dbReference type="GO" id="GO:0005524">
    <property type="term" value="F:ATP binding"/>
    <property type="evidence" value="ECO:0007669"/>
    <property type="project" value="UniProtKB-UniRule"/>
</dbReference>
<dbReference type="Gene3D" id="6.10.140.430">
    <property type="match status" value="1"/>
</dbReference>
<organism evidence="12 13">
    <name type="scientific">Brumicola blandensis</name>
    <dbReference type="NCBI Taxonomy" id="3075611"/>
    <lineage>
        <taxon>Bacteria</taxon>
        <taxon>Pseudomonadati</taxon>
        <taxon>Pseudomonadota</taxon>
        <taxon>Gammaproteobacteria</taxon>
        <taxon>Alteromonadales</taxon>
        <taxon>Alteromonadaceae</taxon>
        <taxon>Brumicola</taxon>
    </lineage>
</organism>
<dbReference type="NCBIfam" id="TIGR01070">
    <property type="entry name" value="mutS1"/>
    <property type="match status" value="1"/>
</dbReference>
<dbReference type="PANTHER" id="PTHR11361:SF34">
    <property type="entry name" value="DNA MISMATCH REPAIR PROTEIN MSH1, MITOCHONDRIAL"/>
    <property type="match status" value="1"/>
</dbReference>
<dbReference type="SUPFAM" id="SSF48334">
    <property type="entry name" value="DNA repair protein MutS, domain III"/>
    <property type="match status" value="1"/>
</dbReference>
<dbReference type="GO" id="GO:0005829">
    <property type="term" value="C:cytosol"/>
    <property type="evidence" value="ECO:0007669"/>
    <property type="project" value="TreeGrafter"/>
</dbReference>
<dbReference type="Gene3D" id="3.40.50.300">
    <property type="entry name" value="P-loop containing nucleotide triphosphate hydrolases"/>
    <property type="match status" value="1"/>
</dbReference>
<dbReference type="Pfam" id="PF05188">
    <property type="entry name" value="MutS_II"/>
    <property type="match status" value="1"/>
</dbReference>
<dbReference type="Proteomes" id="UP001249020">
    <property type="component" value="Unassembled WGS sequence"/>
</dbReference>
<evidence type="ECO:0000256" key="2">
    <source>
        <dbReference type="ARBA" id="ARBA00021982"/>
    </source>
</evidence>
<keyword evidence="3 9" id="KW-0547">Nucleotide-binding</keyword>
<gene>
    <name evidence="9 12" type="primary">mutS</name>
    <name evidence="12" type="ORF">RM544_08935</name>
</gene>
<dbReference type="InterPro" id="IPR036187">
    <property type="entry name" value="DNA_mismatch_repair_MutS_sf"/>
</dbReference>
<dbReference type="Pfam" id="PF00488">
    <property type="entry name" value="MutS_V"/>
    <property type="match status" value="1"/>
</dbReference>
<dbReference type="SMART" id="SM00533">
    <property type="entry name" value="MUTSd"/>
    <property type="match status" value="1"/>
</dbReference>
<evidence type="ECO:0000256" key="7">
    <source>
        <dbReference type="ARBA" id="ARBA00023204"/>
    </source>
</evidence>
<dbReference type="InterPro" id="IPR007696">
    <property type="entry name" value="DNA_mismatch_repair_MutS_core"/>
</dbReference>
<dbReference type="FunFam" id="3.40.1170.10:FF:000001">
    <property type="entry name" value="DNA mismatch repair protein MutS"/>
    <property type="match status" value="1"/>
</dbReference>
<evidence type="ECO:0000256" key="3">
    <source>
        <dbReference type="ARBA" id="ARBA00022741"/>
    </source>
</evidence>
<dbReference type="Pfam" id="PF01624">
    <property type="entry name" value="MutS_I"/>
    <property type="match status" value="1"/>
</dbReference>
<keyword evidence="13" id="KW-1185">Reference proteome</keyword>
<dbReference type="GO" id="GO:0030983">
    <property type="term" value="F:mismatched DNA binding"/>
    <property type="evidence" value="ECO:0007669"/>
    <property type="project" value="InterPro"/>
</dbReference>
<dbReference type="SUPFAM" id="SSF55271">
    <property type="entry name" value="DNA repair protein MutS, domain I"/>
    <property type="match status" value="1"/>
</dbReference>
<protein>
    <recommendedName>
        <fullName evidence="2 9">DNA mismatch repair protein MutS</fullName>
    </recommendedName>
</protein>
<keyword evidence="5 9" id="KW-0067">ATP-binding</keyword>
<keyword evidence="6 9" id="KW-0238">DNA-binding</keyword>
<dbReference type="InterPro" id="IPR027417">
    <property type="entry name" value="P-loop_NTPase"/>
</dbReference>
<dbReference type="Gene3D" id="3.30.420.110">
    <property type="entry name" value="MutS, connector domain"/>
    <property type="match status" value="1"/>
</dbReference>
<dbReference type="InterPro" id="IPR007861">
    <property type="entry name" value="DNA_mismatch_repair_MutS_clamp"/>
</dbReference>
<accession>A0AAW8R193</accession>
<dbReference type="InterPro" id="IPR005748">
    <property type="entry name" value="DNA_mismatch_repair_MutS"/>
</dbReference>
<dbReference type="InterPro" id="IPR036678">
    <property type="entry name" value="MutS_con_dom_sf"/>
</dbReference>
<evidence type="ECO:0000256" key="4">
    <source>
        <dbReference type="ARBA" id="ARBA00022763"/>
    </source>
</evidence>
<dbReference type="Gene3D" id="1.10.1420.10">
    <property type="match status" value="2"/>
</dbReference>
<evidence type="ECO:0000256" key="1">
    <source>
        <dbReference type="ARBA" id="ARBA00006271"/>
    </source>
</evidence>
<keyword evidence="7 9" id="KW-0234">DNA repair</keyword>
<comment type="caution">
    <text evidence="12">The sequence shown here is derived from an EMBL/GenBank/DDBJ whole genome shotgun (WGS) entry which is preliminary data.</text>
</comment>
<evidence type="ECO:0000256" key="10">
    <source>
        <dbReference type="RuleBase" id="RU003756"/>
    </source>
</evidence>
<reference evidence="12 13" key="1">
    <citation type="submission" date="2023-09" db="EMBL/GenBank/DDBJ databases">
        <authorList>
            <person name="Rey-Velasco X."/>
        </authorList>
    </citation>
    <scope>NUCLEOTIDE SEQUENCE [LARGE SCALE GENOMIC DNA]</scope>
    <source>
        <strain evidence="12 13">W409</strain>
    </source>
</reference>
<dbReference type="InterPro" id="IPR017261">
    <property type="entry name" value="DNA_mismatch_repair_MutS/MSH"/>
</dbReference>
<dbReference type="PANTHER" id="PTHR11361">
    <property type="entry name" value="DNA MISMATCH REPAIR PROTEIN MUTS FAMILY MEMBER"/>
    <property type="match status" value="1"/>
</dbReference>
<dbReference type="Pfam" id="PF05190">
    <property type="entry name" value="MutS_IV"/>
    <property type="match status" value="1"/>
</dbReference>
<dbReference type="AlphaFoldDB" id="A0AAW8R193"/>
<evidence type="ECO:0000256" key="5">
    <source>
        <dbReference type="ARBA" id="ARBA00022840"/>
    </source>
</evidence>
<comment type="similarity">
    <text evidence="1 9 10">Belongs to the DNA mismatch repair MutS family.</text>
</comment>
<evidence type="ECO:0000259" key="11">
    <source>
        <dbReference type="PROSITE" id="PS00486"/>
    </source>
</evidence>
<dbReference type="EMBL" id="JAVRIE010000003">
    <property type="protein sequence ID" value="MDT0582665.1"/>
    <property type="molecule type" value="Genomic_DNA"/>
</dbReference>
<dbReference type="SMART" id="SM00534">
    <property type="entry name" value="MUTSac"/>
    <property type="match status" value="1"/>
</dbReference>
<evidence type="ECO:0000313" key="13">
    <source>
        <dbReference type="Proteomes" id="UP001249020"/>
    </source>
</evidence>
<comment type="function">
    <text evidence="8 9">This protein is involved in the repair of mismatches in DNA. It is possible that it carries out the mismatch recognition step. This protein has a weak ATPase activity.</text>
</comment>
<dbReference type="PIRSF" id="PIRSF037677">
    <property type="entry name" value="DNA_mis_repair_Msh6"/>
    <property type="match status" value="1"/>
</dbReference>
<dbReference type="HAMAP" id="MF_00096">
    <property type="entry name" value="MutS"/>
    <property type="match status" value="1"/>
</dbReference>
<dbReference type="InterPro" id="IPR007695">
    <property type="entry name" value="DNA_mismatch_repair_MutS-lik_N"/>
</dbReference>
<keyword evidence="4 9" id="KW-0227">DNA damage</keyword>
<dbReference type="NCBIfam" id="NF003810">
    <property type="entry name" value="PRK05399.1"/>
    <property type="match status" value="1"/>
</dbReference>
<dbReference type="FunFam" id="1.10.1420.10:FF:000001">
    <property type="entry name" value="DNA mismatch repair protein MutS"/>
    <property type="match status" value="1"/>
</dbReference>
<dbReference type="Pfam" id="PF05192">
    <property type="entry name" value="MutS_III"/>
    <property type="match status" value="1"/>
</dbReference>
<evidence type="ECO:0000256" key="6">
    <source>
        <dbReference type="ARBA" id="ARBA00023125"/>
    </source>
</evidence>
<dbReference type="FunFam" id="3.40.50.300:FF:000283">
    <property type="entry name" value="DNA mismatch repair protein MutS"/>
    <property type="match status" value="1"/>
</dbReference>
<dbReference type="Gene3D" id="3.40.1170.10">
    <property type="entry name" value="DNA repair protein MutS, domain I"/>
    <property type="match status" value="1"/>
</dbReference>
<feature type="domain" description="DNA mismatch repair proteins mutS family" evidence="11">
    <location>
        <begin position="704"/>
        <end position="720"/>
    </location>
</feature>